<dbReference type="Proteomes" id="UP000585474">
    <property type="component" value="Unassembled WGS sequence"/>
</dbReference>
<dbReference type="GO" id="GO:0005085">
    <property type="term" value="F:guanyl-nucleotide exchange factor activity"/>
    <property type="evidence" value="ECO:0007669"/>
    <property type="project" value="UniProtKB-KW"/>
</dbReference>
<dbReference type="InterPro" id="IPR058866">
    <property type="entry name" value="GDPGP1_N"/>
</dbReference>
<proteinExistence type="predicted"/>
<evidence type="ECO:0000259" key="1">
    <source>
        <dbReference type="Pfam" id="PF26217"/>
    </source>
</evidence>
<dbReference type="OrthoDB" id="1666885at2759"/>
<evidence type="ECO:0000313" key="2">
    <source>
        <dbReference type="EMBL" id="GFY81038.1"/>
    </source>
</evidence>
<keyword evidence="3" id="KW-1185">Reference proteome</keyword>
<dbReference type="GO" id="GO:0006006">
    <property type="term" value="P:glucose metabolic process"/>
    <property type="evidence" value="ECO:0007669"/>
    <property type="project" value="TreeGrafter"/>
</dbReference>
<dbReference type="GO" id="GO:0080048">
    <property type="term" value="F:GDP-D-glucose phosphorylase activity"/>
    <property type="evidence" value="ECO:0007669"/>
    <property type="project" value="InterPro"/>
</dbReference>
<reference evidence="2 3" key="1">
    <citation type="submission" date="2019-07" db="EMBL/GenBank/DDBJ databases">
        <title>De Novo Assembly of kiwifruit Actinidia rufa.</title>
        <authorList>
            <person name="Sugita-Konishi S."/>
            <person name="Sato K."/>
            <person name="Mori E."/>
            <person name="Abe Y."/>
            <person name="Kisaki G."/>
            <person name="Hamano K."/>
            <person name="Suezawa K."/>
            <person name="Otani M."/>
            <person name="Fukuda T."/>
            <person name="Manabe T."/>
            <person name="Gomi K."/>
            <person name="Tabuchi M."/>
            <person name="Akimitsu K."/>
            <person name="Kataoka I."/>
        </authorList>
    </citation>
    <scope>NUCLEOTIDE SEQUENCE [LARGE SCALE GENOMIC DNA]</scope>
    <source>
        <strain evidence="3">cv. Fuchu</strain>
    </source>
</reference>
<feature type="domain" description="GDPGP1-like N-terminal" evidence="1">
    <location>
        <begin position="167"/>
        <end position="215"/>
    </location>
</feature>
<protein>
    <submittedName>
        <fullName evidence="2">GDP-L-galactose phosphorylase 1</fullName>
    </submittedName>
</protein>
<dbReference type="Pfam" id="PF26217">
    <property type="entry name" value="GDPGP1_N"/>
    <property type="match status" value="1"/>
</dbReference>
<evidence type="ECO:0000313" key="3">
    <source>
        <dbReference type="Proteomes" id="UP000585474"/>
    </source>
</evidence>
<dbReference type="GO" id="GO:0000166">
    <property type="term" value="F:nucleotide binding"/>
    <property type="evidence" value="ECO:0007669"/>
    <property type="project" value="UniProtKB-KW"/>
</dbReference>
<organism evidence="2 3">
    <name type="scientific">Actinidia rufa</name>
    <dbReference type="NCBI Taxonomy" id="165716"/>
    <lineage>
        <taxon>Eukaryota</taxon>
        <taxon>Viridiplantae</taxon>
        <taxon>Streptophyta</taxon>
        <taxon>Embryophyta</taxon>
        <taxon>Tracheophyta</taxon>
        <taxon>Spermatophyta</taxon>
        <taxon>Magnoliopsida</taxon>
        <taxon>eudicotyledons</taxon>
        <taxon>Gunneridae</taxon>
        <taxon>Pentapetalae</taxon>
        <taxon>asterids</taxon>
        <taxon>Ericales</taxon>
        <taxon>Actinidiaceae</taxon>
        <taxon>Actinidia</taxon>
    </lineage>
</organism>
<dbReference type="EMBL" id="BJWL01000001">
    <property type="protein sequence ID" value="GFY81038.1"/>
    <property type="molecule type" value="Genomic_DNA"/>
</dbReference>
<accession>A0A7J0E3L1</accession>
<dbReference type="AlphaFoldDB" id="A0A7J0E3L1"/>
<dbReference type="InterPro" id="IPR026506">
    <property type="entry name" value="GDPGP"/>
</dbReference>
<sequence length="217" mass="24773">MNLDFWVWFLMVIQQRSFGREALRRQTEAGSGGEEVHSSIPFSLSRDFVAFGKHNVEKDVSEYIKKEFDKKIGSDGKFYPTPIRRRPRRTLPEQIKRYATRKLQEEQLKKDQPTFLNAIADVEDASDNDSGDDMGQSYLCMHSRGEGGCCGKGLLAVDDEENSVAFLDSLLLGEWEDRVQRGLFHYDVTACKTKVIPGEYGFIAQLNEGRHLKKEAN</sequence>
<comment type="caution">
    <text evidence="2">The sequence shown here is derived from an EMBL/GenBank/DDBJ whole genome shotgun (WGS) entry which is preliminary data.</text>
</comment>
<gene>
    <name evidence="2" type="ORF">Acr_01g0008470</name>
</gene>
<name>A0A7J0E3L1_9ERIC</name>
<dbReference type="PANTHER" id="PTHR20884">
    <property type="entry name" value="GDP-D-GLUCOSE PHOSPHORYLASE 1"/>
    <property type="match status" value="1"/>
</dbReference>
<dbReference type="GO" id="GO:0005737">
    <property type="term" value="C:cytoplasm"/>
    <property type="evidence" value="ECO:0007669"/>
    <property type="project" value="UniProtKB-SubCell"/>
</dbReference>
<dbReference type="GO" id="GO:0016787">
    <property type="term" value="F:hydrolase activity"/>
    <property type="evidence" value="ECO:0007669"/>
    <property type="project" value="UniProtKB-KW"/>
</dbReference>
<dbReference type="PANTHER" id="PTHR20884:SF21">
    <property type="entry name" value="GDP-L-GALACTOSE PHOSPHORYLASE 1"/>
    <property type="match status" value="1"/>
</dbReference>